<accession>A0ABR4CJP5</accession>
<feature type="non-terminal residue" evidence="1">
    <location>
        <position position="86"/>
    </location>
</feature>
<protein>
    <submittedName>
        <fullName evidence="1">Uncharacterized protein</fullName>
    </submittedName>
</protein>
<name>A0ABR4CJP5_9HELO</name>
<evidence type="ECO:0000313" key="2">
    <source>
        <dbReference type="Proteomes" id="UP001595075"/>
    </source>
</evidence>
<dbReference type="Proteomes" id="UP001595075">
    <property type="component" value="Unassembled WGS sequence"/>
</dbReference>
<dbReference type="EMBL" id="JAZHXI010000006">
    <property type="protein sequence ID" value="KAL2070185.1"/>
    <property type="molecule type" value="Genomic_DNA"/>
</dbReference>
<sequence>MFENKLNTTRILRFRAADMAEIHTVQRSWEVRGLLDAQSRICYSLYRIYATIKELEFISSHVGTFAWARVSTMEDPAATARIPGSA</sequence>
<proteinExistence type="predicted"/>
<evidence type="ECO:0000313" key="1">
    <source>
        <dbReference type="EMBL" id="KAL2070185.1"/>
    </source>
</evidence>
<reference evidence="1 2" key="1">
    <citation type="journal article" date="2024" name="Commun. Biol.">
        <title>Comparative genomic analysis of thermophilic fungi reveals convergent evolutionary adaptations and gene losses.</title>
        <authorList>
            <person name="Steindorff A.S."/>
            <person name="Aguilar-Pontes M.V."/>
            <person name="Robinson A.J."/>
            <person name="Andreopoulos B."/>
            <person name="LaButti K."/>
            <person name="Kuo A."/>
            <person name="Mondo S."/>
            <person name="Riley R."/>
            <person name="Otillar R."/>
            <person name="Haridas S."/>
            <person name="Lipzen A."/>
            <person name="Grimwood J."/>
            <person name="Schmutz J."/>
            <person name="Clum A."/>
            <person name="Reid I.D."/>
            <person name="Moisan M.C."/>
            <person name="Butler G."/>
            <person name="Nguyen T.T.M."/>
            <person name="Dewar K."/>
            <person name="Conant G."/>
            <person name="Drula E."/>
            <person name="Henrissat B."/>
            <person name="Hansel C."/>
            <person name="Singer S."/>
            <person name="Hutchinson M.I."/>
            <person name="de Vries R.P."/>
            <person name="Natvig D.O."/>
            <person name="Powell A.J."/>
            <person name="Tsang A."/>
            <person name="Grigoriev I.V."/>
        </authorList>
    </citation>
    <scope>NUCLEOTIDE SEQUENCE [LARGE SCALE GENOMIC DNA]</scope>
    <source>
        <strain evidence="1 2">CBS 494.80</strain>
    </source>
</reference>
<keyword evidence="2" id="KW-1185">Reference proteome</keyword>
<comment type="caution">
    <text evidence="1">The sequence shown here is derived from an EMBL/GenBank/DDBJ whole genome shotgun (WGS) entry which is preliminary data.</text>
</comment>
<gene>
    <name evidence="1" type="ORF">VTL71DRAFT_13211</name>
</gene>
<organism evidence="1 2">
    <name type="scientific">Oculimacula yallundae</name>
    <dbReference type="NCBI Taxonomy" id="86028"/>
    <lineage>
        <taxon>Eukaryota</taxon>
        <taxon>Fungi</taxon>
        <taxon>Dikarya</taxon>
        <taxon>Ascomycota</taxon>
        <taxon>Pezizomycotina</taxon>
        <taxon>Leotiomycetes</taxon>
        <taxon>Helotiales</taxon>
        <taxon>Ploettnerulaceae</taxon>
        <taxon>Oculimacula</taxon>
    </lineage>
</organism>